<keyword evidence="1" id="KW-0812">Transmembrane</keyword>
<name>A0A517PA12_9PLAN</name>
<dbReference type="KEGG" id="acaf:CA12_23090"/>
<keyword evidence="1" id="KW-1133">Transmembrane helix</keyword>
<reference evidence="2 3" key="1">
    <citation type="submission" date="2019-02" db="EMBL/GenBank/DDBJ databases">
        <title>Deep-cultivation of Planctomycetes and their phenomic and genomic characterization uncovers novel biology.</title>
        <authorList>
            <person name="Wiegand S."/>
            <person name="Jogler M."/>
            <person name="Boedeker C."/>
            <person name="Pinto D."/>
            <person name="Vollmers J."/>
            <person name="Rivas-Marin E."/>
            <person name="Kohn T."/>
            <person name="Peeters S.H."/>
            <person name="Heuer A."/>
            <person name="Rast P."/>
            <person name="Oberbeckmann S."/>
            <person name="Bunk B."/>
            <person name="Jeske O."/>
            <person name="Meyerdierks A."/>
            <person name="Storesund J.E."/>
            <person name="Kallscheuer N."/>
            <person name="Luecker S."/>
            <person name="Lage O.M."/>
            <person name="Pohl T."/>
            <person name="Merkel B.J."/>
            <person name="Hornburger P."/>
            <person name="Mueller R.-W."/>
            <person name="Bruemmer F."/>
            <person name="Labrenz M."/>
            <person name="Spormann A.M."/>
            <person name="Op den Camp H."/>
            <person name="Overmann J."/>
            <person name="Amann R."/>
            <person name="Jetten M.S.M."/>
            <person name="Mascher T."/>
            <person name="Medema M.H."/>
            <person name="Devos D.P."/>
            <person name="Kaster A.-K."/>
            <person name="Ovreas L."/>
            <person name="Rohde M."/>
            <person name="Galperin M.Y."/>
            <person name="Jogler C."/>
        </authorList>
    </citation>
    <scope>NUCLEOTIDE SEQUENCE [LARGE SCALE GENOMIC DNA]</scope>
    <source>
        <strain evidence="2 3">CA12</strain>
    </source>
</reference>
<keyword evidence="3" id="KW-1185">Reference proteome</keyword>
<evidence type="ECO:0000313" key="3">
    <source>
        <dbReference type="Proteomes" id="UP000318741"/>
    </source>
</evidence>
<sequence>MSEDAFLSATVAWLSLAGLGAILLLVATAWLF</sequence>
<keyword evidence="1" id="KW-0472">Membrane</keyword>
<proteinExistence type="predicted"/>
<protein>
    <submittedName>
        <fullName evidence="2">Uncharacterized protein</fullName>
    </submittedName>
</protein>
<dbReference type="Proteomes" id="UP000318741">
    <property type="component" value="Chromosome"/>
</dbReference>
<evidence type="ECO:0000256" key="1">
    <source>
        <dbReference type="SAM" id="Phobius"/>
    </source>
</evidence>
<evidence type="ECO:0000313" key="2">
    <source>
        <dbReference type="EMBL" id="QDT16209.1"/>
    </source>
</evidence>
<gene>
    <name evidence="2" type="ORF">CA12_23090</name>
</gene>
<accession>A0A517PA12</accession>
<organism evidence="2 3">
    <name type="scientific">Alienimonas californiensis</name>
    <dbReference type="NCBI Taxonomy" id="2527989"/>
    <lineage>
        <taxon>Bacteria</taxon>
        <taxon>Pseudomonadati</taxon>
        <taxon>Planctomycetota</taxon>
        <taxon>Planctomycetia</taxon>
        <taxon>Planctomycetales</taxon>
        <taxon>Planctomycetaceae</taxon>
        <taxon>Alienimonas</taxon>
    </lineage>
</organism>
<dbReference type="AlphaFoldDB" id="A0A517PA12"/>
<feature type="transmembrane region" description="Helical" evidence="1">
    <location>
        <begin position="6"/>
        <end position="31"/>
    </location>
</feature>
<dbReference type="EMBL" id="CP036265">
    <property type="protein sequence ID" value="QDT16209.1"/>
    <property type="molecule type" value="Genomic_DNA"/>
</dbReference>